<dbReference type="Proteomes" id="UP000006794">
    <property type="component" value="Chromosome"/>
</dbReference>
<evidence type="ECO:0000313" key="2">
    <source>
        <dbReference type="Proteomes" id="UP000006794"/>
    </source>
</evidence>
<dbReference type="eggNOG" id="arCOG10759">
    <property type="taxonomic scope" value="Archaea"/>
</dbReference>
<organism evidence="1 2">
    <name type="scientific">Halopiger xanaduensis (strain DSM 18323 / JCM 14033 / SH-6)</name>
    <dbReference type="NCBI Taxonomy" id="797210"/>
    <lineage>
        <taxon>Archaea</taxon>
        <taxon>Methanobacteriati</taxon>
        <taxon>Methanobacteriota</taxon>
        <taxon>Stenosarchaea group</taxon>
        <taxon>Halobacteria</taxon>
        <taxon>Halobacteriales</taxon>
        <taxon>Natrialbaceae</taxon>
        <taxon>Halopiger</taxon>
    </lineage>
</organism>
<dbReference type="AlphaFoldDB" id="F8D336"/>
<evidence type="ECO:0000313" key="1">
    <source>
        <dbReference type="EMBL" id="AEH37320.1"/>
    </source>
</evidence>
<dbReference type="HOGENOM" id="CLU_2519677_0_0_2"/>
<sequence length="88" mass="9591">MTELTIPPDADDSRAKALVQEHVDVGDVVQIWEADRTGSDDPEHEGKVTGFEPGYLELDGQTLEGASIRYDKIHSLIRVGSRSEGGVQ</sequence>
<proteinExistence type="predicted"/>
<keyword evidence="2" id="KW-1185">Reference proteome</keyword>
<reference evidence="1 2" key="1">
    <citation type="journal article" date="2012" name="Stand. Genomic Sci.">
        <title>Complete genome sequence of Halopiger xanaduensis type strain (SH-6(T)).</title>
        <authorList>
            <person name="Anderson I."/>
            <person name="Tindall B.J."/>
            <person name="Rohde M."/>
            <person name="Lucas S."/>
            <person name="Han J."/>
            <person name="Lapidus A."/>
            <person name="Cheng J.F."/>
            <person name="Goodwin L."/>
            <person name="Pitluck S."/>
            <person name="Peters L."/>
            <person name="Pati A."/>
            <person name="Mikhailova N."/>
            <person name="Pagani I."/>
            <person name="Teshima H."/>
            <person name="Han C."/>
            <person name="Tapia R."/>
            <person name="Land M."/>
            <person name="Woyke T."/>
            <person name="Klenk H.P."/>
            <person name="Kyrpides N."/>
            <person name="Ivanova N."/>
        </authorList>
    </citation>
    <scope>NUCLEOTIDE SEQUENCE [LARGE SCALE GENOMIC DNA]</scope>
    <source>
        <strain evidence="2">DSM 18323 / JCM 14033 / SH-6</strain>
    </source>
</reference>
<dbReference type="RefSeq" id="WP_013880210.1">
    <property type="nucleotide sequence ID" value="NC_015666.1"/>
</dbReference>
<accession>F8D336</accession>
<dbReference type="OrthoDB" id="155751at2157"/>
<name>F8D336_HALXS</name>
<protein>
    <submittedName>
        <fullName evidence="1">Uncharacterized protein</fullName>
    </submittedName>
</protein>
<dbReference type="EMBL" id="CP002839">
    <property type="protein sequence ID" value="AEH37320.1"/>
    <property type="molecule type" value="Genomic_DNA"/>
</dbReference>
<dbReference type="KEGG" id="hxa:Halxa_2703"/>
<dbReference type="GeneID" id="10797657"/>
<gene>
    <name evidence="1" type="ordered locus">Halxa_2703</name>
</gene>